<sequence length="48" mass="5249">MDTALALSSLGLSCHRGCGGVVIEDYCIHPFRLGIEVQYGEPQLRLMV</sequence>
<dbReference type="AlphaFoldDB" id="A0A9P1KDI0"/>
<dbReference type="Proteomes" id="UP000032946">
    <property type="component" value="Chromosome"/>
</dbReference>
<organism evidence="1 2">
    <name type="scientific">Limnospira indica PCC 8005</name>
    <dbReference type="NCBI Taxonomy" id="376219"/>
    <lineage>
        <taxon>Bacteria</taxon>
        <taxon>Bacillati</taxon>
        <taxon>Cyanobacteriota</taxon>
        <taxon>Cyanophyceae</taxon>
        <taxon>Oscillatoriophycideae</taxon>
        <taxon>Oscillatoriales</taxon>
        <taxon>Sirenicapillariaceae</taxon>
        <taxon>Limnospira</taxon>
    </lineage>
</organism>
<gene>
    <name evidence="1" type="ORF">ARTHRO_11267</name>
</gene>
<keyword evidence="2" id="KW-1185">Reference proteome</keyword>
<protein>
    <submittedName>
        <fullName evidence="1">Uncharacterized protein</fullName>
    </submittedName>
</protein>
<proteinExistence type="predicted"/>
<evidence type="ECO:0000313" key="2">
    <source>
        <dbReference type="Proteomes" id="UP000032946"/>
    </source>
</evidence>
<evidence type="ECO:0000313" key="1">
    <source>
        <dbReference type="EMBL" id="CDM93594.1"/>
    </source>
</evidence>
<reference evidence="1 2" key="1">
    <citation type="submission" date="2014-02" db="EMBL/GenBank/DDBJ databases">
        <authorList>
            <person name="Genoscope - CEA"/>
        </authorList>
    </citation>
    <scope>NUCLEOTIDE SEQUENCE [LARGE SCALE GENOMIC DNA]</scope>
    <source>
        <strain evidence="1 2">PCC 8005</strain>
    </source>
</reference>
<dbReference type="EMBL" id="FO818640">
    <property type="protein sequence ID" value="CDM93594.1"/>
    <property type="molecule type" value="Genomic_DNA"/>
</dbReference>
<accession>A0A9P1KDI0</accession>
<name>A0A9P1KDI0_9CYAN</name>